<dbReference type="EMBL" id="ML978189">
    <property type="protein sequence ID" value="KAF2030478.1"/>
    <property type="molecule type" value="Genomic_DNA"/>
</dbReference>
<protein>
    <submittedName>
        <fullName evidence="2">Uncharacterized protein</fullName>
    </submittedName>
</protein>
<dbReference type="OrthoDB" id="2988756at2759"/>
<evidence type="ECO:0000256" key="1">
    <source>
        <dbReference type="SAM" id="Phobius"/>
    </source>
</evidence>
<dbReference type="Proteomes" id="UP000799777">
    <property type="component" value="Unassembled WGS sequence"/>
</dbReference>
<reference evidence="2" key="1">
    <citation type="journal article" date="2020" name="Stud. Mycol.">
        <title>101 Dothideomycetes genomes: a test case for predicting lifestyles and emergence of pathogens.</title>
        <authorList>
            <person name="Haridas S."/>
            <person name="Albert R."/>
            <person name="Binder M."/>
            <person name="Bloem J."/>
            <person name="Labutti K."/>
            <person name="Salamov A."/>
            <person name="Andreopoulos B."/>
            <person name="Baker S."/>
            <person name="Barry K."/>
            <person name="Bills G."/>
            <person name="Bluhm B."/>
            <person name="Cannon C."/>
            <person name="Castanera R."/>
            <person name="Culley D."/>
            <person name="Daum C."/>
            <person name="Ezra D."/>
            <person name="Gonzalez J."/>
            <person name="Henrissat B."/>
            <person name="Kuo A."/>
            <person name="Liang C."/>
            <person name="Lipzen A."/>
            <person name="Lutzoni F."/>
            <person name="Magnuson J."/>
            <person name="Mondo S."/>
            <person name="Nolan M."/>
            <person name="Ohm R."/>
            <person name="Pangilinan J."/>
            <person name="Park H.-J."/>
            <person name="Ramirez L."/>
            <person name="Alfaro M."/>
            <person name="Sun H."/>
            <person name="Tritt A."/>
            <person name="Yoshinaga Y."/>
            <person name="Zwiers L.-H."/>
            <person name="Turgeon B."/>
            <person name="Goodwin S."/>
            <person name="Spatafora J."/>
            <person name="Crous P."/>
            <person name="Grigoriev I."/>
        </authorList>
    </citation>
    <scope>NUCLEOTIDE SEQUENCE</scope>
    <source>
        <strain evidence="2">CBS 110217</strain>
    </source>
</reference>
<sequence>MHLTWNLQLSRGRKVALLMLFASGVACIIIATLRAAQVTANTIRTNATMDGTLANIPSAVIIGLCPSFAILMRATRQRTKKTSYNAAGYVKQNGQKFQLQTIGNKSVQTKGNRTFWTEVSSSQEELAGRRDTISVSTTIQHDMASFKSTKQGQDVGELASRL</sequence>
<evidence type="ECO:0000313" key="2">
    <source>
        <dbReference type="EMBL" id="KAF2030478.1"/>
    </source>
</evidence>
<dbReference type="AlphaFoldDB" id="A0A9P4H9C2"/>
<name>A0A9P4H9C2_9PLEO</name>
<proteinExistence type="predicted"/>
<evidence type="ECO:0000313" key="3">
    <source>
        <dbReference type="Proteomes" id="UP000799777"/>
    </source>
</evidence>
<keyword evidence="1" id="KW-0812">Transmembrane</keyword>
<keyword evidence="1" id="KW-0472">Membrane</keyword>
<feature type="transmembrane region" description="Helical" evidence="1">
    <location>
        <begin position="51"/>
        <end position="71"/>
    </location>
</feature>
<keyword evidence="1" id="KW-1133">Transmembrane helix</keyword>
<comment type="caution">
    <text evidence="2">The sequence shown here is derived from an EMBL/GenBank/DDBJ whole genome shotgun (WGS) entry which is preliminary data.</text>
</comment>
<gene>
    <name evidence="2" type="ORF">EK21DRAFT_100358</name>
</gene>
<accession>A0A9P4H9C2</accession>
<keyword evidence="3" id="KW-1185">Reference proteome</keyword>
<organism evidence="2 3">
    <name type="scientific">Setomelanomma holmii</name>
    <dbReference type="NCBI Taxonomy" id="210430"/>
    <lineage>
        <taxon>Eukaryota</taxon>
        <taxon>Fungi</taxon>
        <taxon>Dikarya</taxon>
        <taxon>Ascomycota</taxon>
        <taxon>Pezizomycotina</taxon>
        <taxon>Dothideomycetes</taxon>
        <taxon>Pleosporomycetidae</taxon>
        <taxon>Pleosporales</taxon>
        <taxon>Pleosporineae</taxon>
        <taxon>Phaeosphaeriaceae</taxon>
        <taxon>Setomelanomma</taxon>
    </lineage>
</organism>